<evidence type="ECO:0000256" key="1">
    <source>
        <dbReference type="ARBA" id="ARBA00022679"/>
    </source>
</evidence>
<dbReference type="InterPro" id="IPR004007">
    <property type="entry name" value="DhaL_dom"/>
</dbReference>
<feature type="domain" description="DhaL" evidence="3">
    <location>
        <begin position="1"/>
        <end position="122"/>
    </location>
</feature>
<name>A0A6L3X5E2_9ENTR</name>
<comment type="caution">
    <text evidence="4">The sequence shown here is derived from an EMBL/GenBank/DDBJ whole genome shotgun (WGS) entry which is preliminary data.</text>
</comment>
<keyword evidence="1" id="KW-0808">Transferase</keyword>
<evidence type="ECO:0000313" key="4">
    <source>
        <dbReference type="EMBL" id="KAB2432579.1"/>
    </source>
</evidence>
<reference evidence="4 5" key="1">
    <citation type="submission" date="2019-09" db="EMBL/GenBank/DDBJ databases">
        <title>Reversal of blaTEM antimicrobial resistance by CRISPR-Cas9 in clinical E. coli and other Enterobacteriaceae strains.</title>
        <authorList>
            <person name="Tagliaferri T."/>
            <person name="Guimaraes N."/>
            <person name="Pereira M."/>
            <person name="Felicori L."/>
            <person name="Horz H.-P."/>
            <person name="Santos S."/>
            <person name="Mendes T."/>
        </authorList>
    </citation>
    <scope>NUCLEOTIDE SEQUENCE [LARGE SCALE GENOMIC DNA]</scope>
    <source>
        <strain evidence="4 5">E2_blaTEM_MG</strain>
    </source>
</reference>
<proteinExistence type="predicted"/>
<dbReference type="PANTHER" id="PTHR28629">
    <property type="entry name" value="TRIOKINASE/FMN CYCLASE"/>
    <property type="match status" value="1"/>
</dbReference>
<dbReference type="AlphaFoldDB" id="A0A6L3X5E2"/>
<feature type="non-terminal residue" evidence="4">
    <location>
        <position position="1"/>
    </location>
</feature>
<keyword evidence="2" id="KW-0418">Kinase</keyword>
<dbReference type="GO" id="GO:0019563">
    <property type="term" value="P:glycerol catabolic process"/>
    <property type="evidence" value="ECO:0007669"/>
    <property type="project" value="TreeGrafter"/>
</dbReference>
<gene>
    <name evidence="4" type="ORF">F9C29_33825</name>
</gene>
<organism evidence="4 5">
    <name type="scientific">Enterobacter hormaechei</name>
    <dbReference type="NCBI Taxonomy" id="158836"/>
    <lineage>
        <taxon>Bacteria</taxon>
        <taxon>Pseudomonadati</taxon>
        <taxon>Pseudomonadota</taxon>
        <taxon>Gammaproteobacteria</taxon>
        <taxon>Enterobacterales</taxon>
        <taxon>Enterobacteriaceae</taxon>
        <taxon>Enterobacter</taxon>
        <taxon>Enterobacter cloacae complex</taxon>
    </lineage>
</organism>
<dbReference type="GO" id="GO:0004371">
    <property type="term" value="F:glycerone kinase activity"/>
    <property type="evidence" value="ECO:0007669"/>
    <property type="project" value="InterPro"/>
</dbReference>
<dbReference type="InterPro" id="IPR050861">
    <property type="entry name" value="Dihydroxyacetone_Kinase"/>
</dbReference>
<evidence type="ECO:0000313" key="5">
    <source>
        <dbReference type="Proteomes" id="UP000476281"/>
    </source>
</evidence>
<sequence length="125" mass="12738">ATVMGGSSGVLMSIFFTAAGQKLHDGQSLPEALLSGLAQMKQYGGADLGDRTLIDALQPALEALQKGNIQAAAQAAQQGAEATAKMAKAGAGRSSYVNKENLDGVMDPGAVAVAEVFKTMVDAKR</sequence>
<dbReference type="Pfam" id="PF02734">
    <property type="entry name" value="Dak2"/>
    <property type="match status" value="1"/>
</dbReference>
<dbReference type="SMART" id="SM01120">
    <property type="entry name" value="Dak2"/>
    <property type="match status" value="1"/>
</dbReference>
<dbReference type="EMBL" id="WBSZ01002499">
    <property type="protein sequence ID" value="KAB2432579.1"/>
    <property type="molecule type" value="Genomic_DNA"/>
</dbReference>
<dbReference type="Gene3D" id="1.25.40.340">
    <property type="match status" value="1"/>
</dbReference>
<evidence type="ECO:0000256" key="2">
    <source>
        <dbReference type="ARBA" id="ARBA00022777"/>
    </source>
</evidence>
<evidence type="ECO:0000259" key="3">
    <source>
        <dbReference type="PROSITE" id="PS51480"/>
    </source>
</evidence>
<dbReference type="GO" id="GO:0005829">
    <property type="term" value="C:cytosol"/>
    <property type="evidence" value="ECO:0007669"/>
    <property type="project" value="TreeGrafter"/>
</dbReference>
<dbReference type="SUPFAM" id="SSF101473">
    <property type="entry name" value="DhaL-like"/>
    <property type="match status" value="1"/>
</dbReference>
<dbReference type="Proteomes" id="UP000476281">
    <property type="component" value="Unassembled WGS sequence"/>
</dbReference>
<dbReference type="PANTHER" id="PTHR28629:SF4">
    <property type="entry name" value="TRIOKINASE_FMN CYCLASE"/>
    <property type="match status" value="1"/>
</dbReference>
<dbReference type="PROSITE" id="PS51480">
    <property type="entry name" value="DHAL"/>
    <property type="match status" value="1"/>
</dbReference>
<dbReference type="InterPro" id="IPR036117">
    <property type="entry name" value="DhaL_dom_sf"/>
</dbReference>
<accession>A0A6L3X5E2</accession>
<protein>
    <submittedName>
        <fullName evidence="4">DAK2 domain-containing protein</fullName>
    </submittedName>
</protein>